<proteinExistence type="predicted"/>
<keyword evidence="1" id="KW-0378">Hydrolase</keyword>
<protein>
    <submittedName>
        <fullName evidence="1">Glycoside hydrolase family 3 N-terminal domain-containing protein</fullName>
    </submittedName>
</protein>
<name>A0ACC6UYA2_9CREN</name>
<dbReference type="Proteomes" id="UP000033636">
    <property type="component" value="Unassembled WGS sequence"/>
</dbReference>
<comment type="caution">
    <text evidence="1">The sequence shown here is derived from an EMBL/GenBank/DDBJ whole genome shotgun (WGS) entry which is preliminary data.</text>
</comment>
<reference evidence="1" key="1">
    <citation type="submission" date="2024-07" db="EMBL/GenBank/DDBJ databases">
        <title>Metagenome and Metagenome-Assembled Genomes of Archaea from a hot spring from the geothermal field of Los Azufres, Mexico.</title>
        <authorList>
            <person name="Marin-Paredes R."/>
            <person name="Martinez-Romero E."/>
            <person name="Servin-Garciduenas L.E."/>
        </authorList>
    </citation>
    <scope>NUCLEOTIDE SEQUENCE</scope>
</reference>
<accession>A0ACC6UYA2</accession>
<organism evidence="1 2">
    <name type="scientific">Thermoproteus sp. AZ2</name>
    <dbReference type="NCBI Taxonomy" id="1609232"/>
    <lineage>
        <taxon>Archaea</taxon>
        <taxon>Thermoproteota</taxon>
        <taxon>Thermoprotei</taxon>
        <taxon>Thermoproteales</taxon>
        <taxon>Thermoproteaceae</taxon>
        <taxon>Thermoproteus</taxon>
    </lineage>
</organism>
<gene>
    <name evidence="1" type="ORF">TU35_000030</name>
</gene>
<evidence type="ECO:0000313" key="2">
    <source>
        <dbReference type="Proteomes" id="UP000033636"/>
    </source>
</evidence>
<evidence type="ECO:0000313" key="1">
    <source>
        <dbReference type="EMBL" id="MFB6489637.1"/>
    </source>
</evidence>
<sequence length="701" mass="77135">MTAGVGELIKGLSLEEKAALVVGAGRPRRAPGVAGETRPIRAPPIALADGPSGLRIEPSGERKWYATAFPAPIMLAATWDIELVERVGRAMGEEAREYGVDVLLAPGVNIHRHPLCGRNFEYFSEDPLLSGKMGAAYVRGVQSAGVGATPKHFAANEQETNRYTIDTIVSERALREIYLKPFEIIVKEAKPWAIMSAYNKLNGRYCSQNDWLLTKVLREEWGFDGVVMSDWGAGDNPVEQIRAGNDLIMPGSDEAVAKLVEAVKRGELGELERSAERVMALVMRTPTYKGYKPSGAPDLEAHARIAYEAAAEGLVLLKNNGALPLRPGTKVAVFGTGQIETAKGGTGSGHTHPKRVVNIVEGLRAAGLIVDEELASMYEEYVLRARGREFLERLYYEEAHVEPIPQDIVDEGLMEKLAERNDAAVVVIVRTSGEGRDRRLVEGDFYLHSSERRLLESVARRFHAEGKPVVAILNIPGPIEVASWRDLVDAILVAWLPGQEGGRAIGDALAGRINPSGKLPVTFPKDWGDVPAAKSPECYPGIPPEDPKVVKYCEDIYVGYRYYDTFGVEPAYEFGFGLSYTSFEYRGLSIKLAEDVVEVSFEVWNTGRFPGREVAQVYVSAPKGRVEKPAQELKAFRKTRLLRPGEGERIELSIPLRDLASFDGSQWVAEAGEYEVRVGASSRDIRLRGKFSLSRELRFGK</sequence>
<dbReference type="EMBL" id="JZWT02000001">
    <property type="protein sequence ID" value="MFB6489637.1"/>
    <property type="molecule type" value="Genomic_DNA"/>
</dbReference>